<comment type="caution">
    <text evidence="5">The sequence shown here is derived from an EMBL/GenBank/DDBJ whole genome shotgun (WGS) entry which is preliminary data.</text>
</comment>
<dbReference type="GO" id="GO:0008170">
    <property type="term" value="F:N-methyltransferase activity"/>
    <property type="evidence" value="ECO:0007669"/>
    <property type="project" value="InterPro"/>
</dbReference>
<reference evidence="5 6" key="1">
    <citation type="journal article" date="2019" name="ISME J.">
        <title>Insights into ecological role of a new deltaproteobacterial order Candidatus Acidulodesulfobacterales by metagenomics and metatranscriptomics.</title>
        <authorList>
            <person name="Tan S."/>
            <person name="Liu J."/>
            <person name="Fang Y."/>
            <person name="Hedlund B.P."/>
            <person name="Lian Z.H."/>
            <person name="Huang L.Y."/>
            <person name="Li J.T."/>
            <person name="Huang L.N."/>
            <person name="Li W.J."/>
            <person name="Jiang H.C."/>
            <person name="Dong H.L."/>
            <person name="Shu W.S."/>
        </authorList>
    </citation>
    <scope>NUCLEOTIDE SEQUENCE [LARGE SCALE GENOMIC DNA]</scope>
    <source>
        <strain evidence="5">AP1</strain>
    </source>
</reference>
<dbReference type="SUPFAM" id="SSF53335">
    <property type="entry name" value="S-adenosyl-L-methionine-dependent methyltransferases"/>
    <property type="match status" value="2"/>
</dbReference>
<dbReference type="AlphaFoldDB" id="A0A519BNH8"/>
<gene>
    <name evidence="5" type="ORF">EVG15_04360</name>
</gene>
<dbReference type="EMBL" id="SGBB01000005">
    <property type="protein sequence ID" value="RZD18821.1"/>
    <property type="molecule type" value="Genomic_DNA"/>
</dbReference>
<protein>
    <recommendedName>
        <fullName evidence="3">Methyltransferase</fullName>
        <ecNumber evidence="3">2.1.1.-</ecNumber>
    </recommendedName>
</protein>
<evidence type="ECO:0000256" key="1">
    <source>
        <dbReference type="ARBA" id="ARBA00022603"/>
    </source>
</evidence>
<comment type="similarity">
    <text evidence="3">Belongs to the N(4)/N(6)-methyltransferase family.</text>
</comment>
<dbReference type="Proteomes" id="UP000319296">
    <property type="component" value="Unassembled WGS sequence"/>
</dbReference>
<evidence type="ECO:0000256" key="2">
    <source>
        <dbReference type="ARBA" id="ARBA00022679"/>
    </source>
</evidence>
<evidence type="ECO:0000313" key="6">
    <source>
        <dbReference type="Proteomes" id="UP000319296"/>
    </source>
</evidence>
<organism evidence="5 6">
    <name type="scientific">Candidatus Acididesulfobacter diazotrophicus</name>
    <dbReference type="NCBI Taxonomy" id="2597226"/>
    <lineage>
        <taxon>Bacteria</taxon>
        <taxon>Deltaproteobacteria</taxon>
        <taxon>Candidatus Acidulodesulfobacterales</taxon>
        <taxon>Candidatus Acididesulfobacter</taxon>
    </lineage>
</organism>
<keyword evidence="2 5" id="KW-0808">Transferase</keyword>
<sequence>MKNIMQIESTTLWDFPRQNYGDKPHGNNKYNGVTPAFVIWNLLQRYTKEGDLVVDPMCGSGTTIDVAKELNRKVIGYDLNVVRADVIKNDSRKIPLKENSVDFVFIDSPYSDNIKYSDDEKCIGKISCEKTEFYDELEKVASEIARILKPGKAMGWVIADQWIKKKFTAAGVLLWQRLEKYFEPIDIICLTRHNQTSNTGIWHNRAMKFNFYLRGFKYLFIMKKLEKK</sequence>
<evidence type="ECO:0000313" key="5">
    <source>
        <dbReference type="EMBL" id="RZD18821.1"/>
    </source>
</evidence>
<evidence type="ECO:0000256" key="3">
    <source>
        <dbReference type="RuleBase" id="RU362026"/>
    </source>
</evidence>
<keyword evidence="1 5" id="KW-0489">Methyltransferase</keyword>
<dbReference type="InterPro" id="IPR001091">
    <property type="entry name" value="RM_Methyltransferase"/>
</dbReference>
<dbReference type="Gene3D" id="3.40.50.150">
    <property type="entry name" value="Vaccinia Virus protein VP39"/>
    <property type="match status" value="2"/>
</dbReference>
<name>A0A519BNH8_9DELT</name>
<feature type="domain" description="DNA methylase N-4/N-6" evidence="4">
    <location>
        <begin position="9"/>
        <end position="87"/>
    </location>
</feature>
<dbReference type="InterPro" id="IPR002941">
    <property type="entry name" value="DNA_methylase_N4/N6"/>
</dbReference>
<dbReference type="GO" id="GO:0032259">
    <property type="term" value="P:methylation"/>
    <property type="evidence" value="ECO:0007669"/>
    <property type="project" value="UniProtKB-KW"/>
</dbReference>
<dbReference type="Pfam" id="PF01555">
    <property type="entry name" value="N6_N4_Mtase"/>
    <property type="match status" value="1"/>
</dbReference>
<evidence type="ECO:0000259" key="4">
    <source>
        <dbReference type="Pfam" id="PF01555"/>
    </source>
</evidence>
<dbReference type="GO" id="GO:0003677">
    <property type="term" value="F:DNA binding"/>
    <property type="evidence" value="ECO:0007669"/>
    <property type="project" value="InterPro"/>
</dbReference>
<dbReference type="InterPro" id="IPR029063">
    <property type="entry name" value="SAM-dependent_MTases_sf"/>
</dbReference>
<proteinExistence type="inferred from homology"/>
<dbReference type="EC" id="2.1.1.-" evidence="3"/>
<dbReference type="CDD" id="cd02440">
    <property type="entry name" value="AdoMet_MTases"/>
    <property type="match status" value="1"/>
</dbReference>
<accession>A0A519BNH8</accession>
<dbReference type="PRINTS" id="PR00508">
    <property type="entry name" value="S21N4MTFRASE"/>
</dbReference>